<comment type="caution">
    <text evidence="2">The sequence shown here is derived from an EMBL/GenBank/DDBJ whole genome shotgun (WGS) entry which is preliminary data.</text>
</comment>
<feature type="compositionally biased region" description="Basic and acidic residues" evidence="1">
    <location>
        <begin position="1"/>
        <end position="12"/>
    </location>
</feature>
<feature type="region of interest" description="Disordered" evidence="1">
    <location>
        <begin position="1"/>
        <end position="136"/>
    </location>
</feature>
<name>A0ABR3SSK6_9PEZI</name>
<feature type="region of interest" description="Disordered" evidence="1">
    <location>
        <begin position="183"/>
        <end position="221"/>
    </location>
</feature>
<sequence>MAGKRLHPESDAAHAAPQTTTTLPRRTRRRSSPQPSSLPNGTSAAVKPAAATTAIAQEDHAMDEASDAESDSSVLSTSSEEPSSDSDDDSQADGTDEEDTAMDSDEITALPRPPDADARRKIYQRQVPPKSTIGDRLKEFLPQLAAANEELERDRVAGTLAEKSLENVGDNEGRYIEFNLGLGVLKEKDPNKMESDSESEIDDDEMDTDADGQKQQKKKEQDILAKLLKKKNPTSGPVIQEVPDQ</sequence>
<dbReference type="Pfam" id="PF15370">
    <property type="entry name" value="NOPCHAP1"/>
    <property type="match status" value="1"/>
</dbReference>
<evidence type="ECO:0000313" key="3">
    <source>
        <dbReference type="Proteomes" id="UP001521116"/>
    </source>
</evidence>
<feature type="compositionally biased region" description="Basic and acidic residues" evidence="1">
    <location>
        <begin position="211"/>
        <end position="221"/>
    </location>
</feature>
<feature type="compositionally biased region" description="Low complexity" evidence="1">
    <location>
        <begin position="71"/>
        <end position="81"/>
    </location>
</feature>
<feature type="compositionally biased region" description="Low complexity" evidence="1">
    <location>
        <begin position="32"/>
        <end position="56"/>
    </location>
</feature>
<feature type="compositionally biased region" description="Acidic residues" evidence="1">
    <location>
        <begin position="82"/>
        <end position="106"/>
    </location>
</feature>
<organism evidence="2 3">
    <name type="scientific">Neofusicoccum ribis</name>
    <dbReference type="NCBI Taxonomy" id="45134"/>
    <lineage>
        <taxon>Eukaryota</taxon>
        <taxon>Fungi</taxon>
        <taxon>Dikarya</taxon>
        <taxon>Ascomycota</taxon>
        <taxon>Pezizomycotina</taxon>
        <taxon>Dothideomycetes</taxon>
        <taxon>Dothideomycetes incertae sedis</taxon>
        <taxon>Botryosphaeriales</taxon>
        <taxon>Botryosphaeriaceae</taxon>
        <taxon>Neofusicoccum</taxon>
    </lineage>
</organism>
<dbReference type="PANTHER" id="PTHR38489">
    <property type="entry name" value="HISTONE CHAPERONE DOMAIN-CONTAINING PROTEIN"/>
    <property type="match status" value="1"/>
</dbReference>
<accession>A0ABR3SSK6</accession>
<dbReference type="EMBL" id="JAJVDC020000065">
    <property type="protein sequence ID" value="KAL1628114.1"/>
    <property type="molecule type" value="Genomic_DNA"/>
</dbReference>
<evidence type="ECO:0000256" key="1">
    <source>
        <dbReference type="SAM" id="MobiDB-lite"/>
    </source>
</evidence>
<dbReference type="InterPro" id="IPR027921">
    <property type="entry name" value="NOPCHAP1"/>
</dbReference>
<keyword evidence="3" id="KW-1185">Reference proteome</keyword>
<gene>
    <name evidence="2" type="ORF">SLS56_006045</name>
</gene>
<dbReference type="PANTHER" id="PTHR38489:SF1">
    <property type="entry name" value="HISTONE CHAPERONE DOMAIN-CONTAINING PROTEIN"/>
    <property type="match status" value="1"/>
</dbReference>
<feature type="compositionally biased region" description="Acidic residues" evidence="1">
    <location>
        <begin position="196"/>
        <end position="210"/>
    </location>
</feature>
<evidence type="ECO:0000313" key="2">
    <source>
        <dbReference type="EMBL" id="KAL1628114.1"/>
    </source>
</evidence>
<reference evidence="2 3" key="1">
    <citation type="submission" date="2024-02" db="EMBL/GenBank/DDBJ databases">
        <title>De novo assembly and annotation of 12 fungi associated with fruit tree decline syndrome in Ontario, Canada.</title>
        <authorList>
            <person name="Sulman M."/>
            <person name="Ellouze W."/>
            <person name="Ilyukhin E."/>
        </authorList>
    </citation>
    <scope>NUCLEOTIDE SEQUENCE [LARGE SCALE GENOMIC DNA]</scope>
    <source>
        <strain evidence="2 3">M1-105</strain>
    </source>
</reference>
<proteinExistence type="predicted"/>
<protein>
    <submittedName>
        <fullName evidence="2">Uncharacterized protein</fullName>
    </submittedName>
</protein>
<dbReference type="Proteomes" id="UP001521116">
    <property type="component" value="Unassembled WGS sequence"/>
</dbReference>
<feature type="compositionally biased region" description="Basic and acidic residues" evidence="1">
    <location>
        <begin position="185"/>
        <end position="195"/>
    </location>
</feature>